<name>A0ABQ7IMK9_9HELO</name>
<gene>
    <name evidence="1" type="ORF">EAE98_005711</name>
</gene>
<comment type="caution">
    <text evidence="1">The sequence shown here is derived from an EMBL/GenBank/DDBJ whole genome shotgun (WGS) entry which is preliminary data.</text>
</comment>
<dbReference type="SUPFAM" id="SSF57701">
    <property type="entry name" value="Zn2/Cys6 DNA-binding domain"/>
    <property type="match status" value="1"/>
</dbReference>
<accession>A0ABQ7IMK9</accession>
<protein>
    <recommendedName>
        <fullName evidence="3">Zn(2)-C6 fungal-type domain-containing protein</fullName>
    </recommendedName>
</protein>
<dbReference type="GeneID" id="62232485"/>
<reference evidence="1 2" key="1">
    <citation type="journal article" date="2020" name="Genome Biol. Evol.">
        <title>Comparative genomics of Sclerotiniaceae.</title>
        <authorList>
            <person name="Valero Jimenez C.A."/>
            <person name="Steentjes M."/>
            <person name="Scholten O.E."/>
            <person name="Van Kan J.A.L."/>
        </authorList>
    </citation>
    <scope>NUCLEOTIDE SEQUENCE [LARGE SCALE GENOMIC DNA]</scope>
    <source>
        <strain evidence="1 2">B1</strain>
    </source>
</reference>
<dbReference type="InterPro" id="IPR036864">
    <property type="entry name" value="Zn2-C6_fun-type_DNA-bd_sf"/>
</dbReference>
<proteinExistence type="predicted"/>
<dbReference type="Proteomes" id="UP000783213">
    <property type="component" value="Unassembled WGS sequence"/>
</dbReference>
<keyword evidence="2" id="KW-1185">Reference proteome</keyword>
<evidence type="ECO:0000313" key="1">
    <source>
        <dbReference type="EMBL" id="KAF7928655.1"/>
    </source>
</evidence>
<organism evidence="1 2">
    <name type="scientific">Botrytis deweyae</name>
    <dbReference type="NCBI Taxonomy" id="2478750"/>
    <lineage>
        <taxon>Eukaryota</taxon>
        <taxon>Fungi</taxon>
        <taxon>Dikarya</taxon>
        <taxon>Ascomycota</taxon>
        <taxon>Pezizomycotina</taxon>
        <taxon>Leotiomycetes</taxon>
        <taxon>Helotiales</taxon>
        <taxon>Sclerotiniaceae</taxon>
        <taxon>Botrytis</taxon>
    </lineage>
</organism>
<dbReference type="RefSeq" id="XP_038810434.1">
    <property type="nucleotide sequence ID" value="XM_038953333.1"/>
</dbReference>
<evidence type="ECO:0008006" key="3">
    <source>
        <dbReference type="Google" id="ProtNLM"/>
    </source>
</evidence>
<sequence length="123" mass="13676">MASVQFPARQRLICASNGATCDGGLPVCSSCLSLKEACKKPEIRIEVPWQKSPTYQSCEVPSHDLKHNDAVFTEDFVNAQHGEFINGITQVYETLRCMKCIEESEIGRPPHQNLPKEELVTIG</sequence>
<dbReference type="EMBL" id="RCSX01000011">
    <property type="protein sequence ID" value="KAF7928655.1"/>
    <property type="molecule type" value="Genomic_DNA"/>
</dbReference>
<evidence type="ECO:0000313" key="2">
    <source>
        <dbReference type="Proteomes" id="UP000783213"/>
    </source>
</evidence>